<evidence type="ECO:0000256" key="1">
    <source>
        <dbReference type="SAM" id="Phobius"/>
    </source>
</evidence>
<keyword evidence="3" id="KW-1185">Reference proteome</keyword>
<dbReference type="RefSeq" id="WP_158050059.1">
    <property type="nucleotide sequence ID" value="NZ_WAJR01000023.1"/>
</dbReference>
<dbReference type="Proteomes" id="UP000468668">
    <property type="component" value="Unassembled WGS sequence"/>
</dbReference>
<feature type="transmembrane region" description="Helical" evidence="1">
    <location>
        <begin position="456"/>
        <end position="480"/>
    </location>
</feature>
<dbReference type="AlphaFoldDB" id="A0A6N6NLZ4"/>
<gene>
    <name evidence="2" type="ORF">F8C90_08295</name>
</gene>
<feature type="transmembrane region" description="Helical" evidence="1">
    <location>
        <begin position="232"/>
        <end position="254"/>
    </location>
</feature>
<feature type="transmembrane region" description="Helical" evidence="1">
    <location>
        <begin position="104"/>
        <end position="126"/>
    </location>
</feature>
<feature type="transmembrane region" description="Helical" evidence="1">
    <location>
        <begin position="6"/>
        <end position="27"/>
    </location>
</feature>
<feature type="transmembrane region" description="Helical" evidence="1">
    <location>
        <begin position="309"/>
        <end position="330"/>
    </location>
</feature>
<sequence length="696" mass="77178">MWGLFFAAAFAGALFLFVPGTLVFAGLRMHVASAVAFAPLLGIPATIALCLAYAALGINTNWATIFFPQLVVGLIICIVGRVRARDLPRRRFGERSREACRFDLCALALYLLVGIVVSVGMFTSFLGDPSNYMQEYDNVSHLGSIRCFVETGNWSPFSTSLYAGAADAAINPLPGGGFYPTAWYNVAAFMVSLLDVPIPLSENAANFVFVALALPASMFAFMRIVFQERRDIVCWGAACAPMFSAFPWMLLAWGPLFPNTSAYCLLPLVAALFVAILRTGVSRRERICAGALFVIGIVALALAQPNAVFVVAVWLIPFCIYRAAIAADLLRREGAAKWWLRILFAVVAAILICVIWWVVYHLPFLSAVVEHSWGAAQYPLEAVLHTLMLGFMDDGVQLVLMVFVFVGMFWTLKERRWLWLSASYVLACGMFIVGVSTSGRLQHLLTGFWYTDYYRVAAMAAIFGIPLAAMGVALVARTIARLLSRSRDKAPAWATSIACALCAFVLVWGTFFLDDPRADISPSSEVPNMGRGAMTLVWQRLSWQNNVDYIYTTAEKEFVAEVEQILPEGAVVINNPNDGSCFCYVVDGMRTYYRYLRTYGEGGETEDSALIRSRLDSISYDDRVKEAVENVGAEYLLLLDQGRWYNPSDPDSNFFFTYDDNSLWAGIDYVRDSTPGFEVVLARDDMRLYRITAIDD</sequence>
<organism evidence="2 3">
    <name type="scientific">Ellagibacter isourolithinifaciens</name>
    <dbReference type="NCBI Taxonomy" id="2137581"/>
    <lineage>
        <taxon>Bacteria</taxon>
        <taxon>Bacillati</taxon>
        <taxon>Actinomycetota</taxon>
        <taxon>Coriobacteriia</taxon>
        <taxon>Eggerthellales</taxon>
        <taxon>Eggerthellaceae</taxon>
        <taxon>Ellagibacter</taxon>
    </lineage>
</organism>
<feature type="transmembrane region" description="Helical" evidence="1">
    <location>
        <begin position="34"/>
        <end position="56"/>
    </location>
</feature>
<comment type="caution">
    <text evidence="2">The sequence shown here is derived from an EMBL/GenBank/DDBJ whole genome shotgun (WGS) entry which is preliminary data.</text>
</comment>
<feature type="transmembrane region" description="Helical" evidence="1">
    <location>
        <begin position="204"/>
        <end position="225"/>
    </location>
</feature>
<feature type="transmembrane region" description="Helical" evidence="1">
    <location>
        <begin position="492"/>
        <end position="513"/>
    </location>
</feature>
<feature type="transmembrane region" description="Helical" evidence="1">
    <location>
        <begin position="260"/>
        <end position="280"/>
    </location>
</feature>
<proteinExistence type="predicted"/>
<dbReference type="InterPro" id="IPR046671">
    <property type="entry name" value="DUF6541"/>
</dbReference>
<protein>
    <submittedName>
        <fullName evidence="2">Uncharacterized protein</fullName>
    </submittedName>
</protein>
<feature type="transmembrane region" description="Helical" evidence="1">
    <location>
        <begin position="342"/>
        <end position="362"/>
    </location>
</feature>
<name>A0A6N6NLZ4_9ACTN</name>
<feature type="transmembrane region" description="Helical" evidence="1">
    <location>
        <begin position="417"/>
        <end position="436"/>
    </location>
</feature>
<feature type="transmembrane region" description="Helical" evidence="1">
    <location>
        <begin position="62"/>
        <end position="84"/>
    </location>
</feature>
<evidence type="ECO:0000313" key="3">
    <source>
        <dbReference type="Proteomes" id="UP000468668"/>
    </source>
</evidence>
<keyword evidence="1" id="KW-1133">Transmembrane helix</keyword>
<keyword evidence="1" id="KW-0472">Membrane</keyword>
<dbReference type="GeneID" id="98658405"/>
<dbReference type="EMBL" id="WAJR01000023">
    <property type="protein sequence ID" value="KAB1638683.1"/>
    <property type="molecule type" value="Genomic_DNA"/>
</dbReference>
<reference evidence="2 3" key="1">
    <citation type="submission" date="2019-09" db="EMBL/GenBank/DDBJ databases">
        <title>Whole genome shotgun sequencing (WGS) of Ellagibacter isourolithinifaciens DSM 104140(T) and Adlercreutzia muris DSM 29508(T).</title>
        <authorList>
            <person name="Stoll D.A."/>
            <person name="Danylec N."/>
            <person name="Huch M."/>
        </authorList>
    </citation>
    <scope>NUCLEOTIDE SEQUENCE [LARGE SCALE GENOMIC DNA]</scope>
    <source>
        <strain evidence="2 3">DSM 104140</strain>
    </source>
</reference>
<accession>A0A6N6NLZ4</accession>
<keyword evidence="1" id="KW-0812">Transmembrane</keyword>
<feature type="transmembrane region" description="Helical" evidence="1">
    <location>
        <begin position="287"/>
        <end position="303"/>
    </location>
</feature>
<dbReference type="OrthoDB" id="3169698at2"/>
<evidence type="ECO:0000313" key="2">
    <source>
        <dbReference type="EMBL" id="KAB1638683.1"/>
    </source>
</evidence>
<dbReference type="Pfam" id="PF20176">
    <property type="entry name" value="DUF6541"/>
    <property type="match status" value="1"/>
</dbReference>
<feature type="transmembrane region" description="Helical" evidence="1">
    <location>
        <begin position="382"/>
        <end position="410"/>
    </location>
</feature>